<protein>
    <submittedName>
        <fullName evidence="3">Acyl-CoA thioesterase</fullName>
    </submittedName>
</protein>
<organism evidence="3 4">
    <name type="scientific">Shewanella electrodiphila</name>
    <dbReference type="NCBI Taxonomy" id="934143"/>
    <lineage>
        <taxon>Bacteria</taxon>
        <taxon>Pseudomonadati</taxon>
        <taxon>Pseudomonadota</taxon>
        <taxon>Gammaproteobacteria</taxon>
        <taxon>Alteromonadales</taxon>
        <taxon>Shewanellaceae</taxon>
        <taxon>Shewanella</taxon>
    </lineage>
</organism>
<dbReference type="PANTHER" id="PTHR31793:SF27">
    <property type="entry name" value="NOVEL THIOESTERASE SUPERFAMILY DOMAIN AND SAPOSIN A-TYPE DOMAIN CONTAINING PROTEIN (0610012H03RIK)"/>
    <property type="match status" value="1"/>
</dbReference>
<comment type="caution">
    <text evidence="3">The sequence shown here is derived from an EMBL/GenBank/DDBJ whole genome shotgun (WGS) entry which is preliminary data.</text>
</comment>
<dbReference type="SUPFAM" id="SSF54637">
    <property type="entry name" value="Thioesterase/thiol ester dehydrase-isomerase"/>
    <property type="match status" value="1"/>
</dbReference>
<reference evidence="3 4" key="1">
    <citation type="submission" date="2022-01" db="EMBL/GenBank/DDBJ databases">
        <title>Whole genome-based taxonomy of the Shewanellaceae.</title>
        <authorList>
            <person name="Martin-Rodriguez A.J."/>
        </authorList>
    </citation>
    <scope>NUCLEOTIDE SEQUENCE [LARGE SCALE GENOMIC DNA]</scope>
    <source>
        <strain evidence="3 4">DSM 24955</strain>
    </source>
</reference>
<evidence type="ECO:0000313" key="4">
    <source>
        <dbReference type="Proteomes" id="UP001202134"/>
    </source>
</evidence>
<evidence type="ECO:0000313" key="3">
    <source>
        <dbReference type="EMBL" id="MCL1047203.1"/>
    </source>
</evidence>
<comment type="similarity">
    <text evidence="1">Belongs to the 4-hydroxybenzoyl-CoA thioesterase family.</text>
</comment>
<dbReference type="Proteomes" id="UP001202134">
    <property type="component" value="Unassembled WGS sequence"/>
</dbReference>
<accession>A0ABT0KTM6</accession>
<evidence type="ECO:0000256" key="1">
    <source>
        <dbReference type="ARBA" id="ARBA00005953"/>
    </source>
</evidence>
<dbReference type="EMBL" id="JAKIKU010000012">
    <property type="protein sequence ID" value="MCL1047203.1"/>
    <property type="molecule type" value="Genomic_DNA"/>
</dbReference>
<evidence type="ECO:0000256" key="2">
    <source>
        <dbReference type="ARBA" id="ARBA00022801"/>
    </source>
</evidence>
<name>A0ABT0KTM6_9GAMM</name>
<dbReference type="RefSeq" id="WP_102527561.1">
    <property type="nucleotide sequence ID" value="NZ_JAKIKU010000012.1"/>
</dbReference>
<dbReference type="InterPro" id="IPR050563">
    <property type="entry name" value="4-hydroxybenzoyl-CoA_TE"/>
</dbReference>
<gene>
    <name evidence="3" type="ORF">L2737_18040</name>
</gene>
<dbReference type="InterPro" id="IPR029069">
    <property type="entry name" value="HotDog_dom_sf"/>
</dbReference>
<dbReference type="Gene3D" id="3.10.129.10">
    <property type="entry name" value="Hotdog Thioesterase"/>
    <property type="match status" value="1"/>
</dbReference>
<dbReference type="CDD" id="cd00586">
    <property type="entry name" value="4HBT"/>
    <property type="match status" value="1"/>
</dbReference>
<keyword evidence="4" id="KW-1185">Reference proteome</keyword>
<sequence length="136" mass="15230">MSDNQFSLNLTPRFCETDALGHINNTVIPVWFEAARDPVFDIVNPGQDLSKWNMIIAGFNIVFNAPTFYGAEVTVKTYISRVGNSSFEIAQSCWQNGRQTAEAKTTMVHYNYQTEKSQPMSDEVKAQLAALTGEIE</sequence>
<dbReference type="Pfam" id="PF13279">
    <property type="entry name" value="4HBT_2"/>
    <property type="match status" value="1"/>
</dbReference>
<proteinExistence type="inferred from homology"/>
<dbReference type="PANTHER" id="PTHR31793">
    <property type="entry name" value="4-HYDROXYBENZOYL-COA THIOESTERASE FAMILY MEMBER"/>
    <property type="match status" value="1"/>
</dbReference>
<keyword evidence="2" id="KW-0378">Hydrolase</keyword>